<comment type="caution">
    <text evidence="7">The sequence shown here is derived from an EMBL/GenBank/DDBJ whole genome shotgun (WGS) entry which is preliminary data.</text>
</comment>
<evidence type="ECO:0000256" key="1">
    <source>
        <dbReference type="ARBA" id="ARBA00004236"/>
    </source>
</evidence>
<gene>
    <name evidence="7" type="ORF">HYZ11_06575</name>
</gene>
<accession>A0A932I0P2</accession>
<keyword evidence="5 6" id="KW-0472">Membrane</keyword>
<sequence length="105" mass="11319">MLALLVQAIVLAVIGMGVVFLSLILLMWTMQLLTWLYREAPQVSVGAPRPAAPAQEGAGVEVVLAAAAAHFIETEGPSLYIPSVTRRSTRWAARGRASSPLRRPR</sequence>
<evidence type="ECO:0000256" key="4">
    <source>
        <dbReference type="ARBA" id="ARBA00022989"/>
    </source>
</evidence>
<dbReference type="AlphaFoldDB" id="A0A932I0P2"/>
<feature type="transmembrane region" description="Helical" evidence="6">
    <location>
        <begin position="6"/>
        <end position="28"/>
    </location>
</feature>
<evidence type="ECO:0000256" key="6">
    <source>
        <dbReference type="SAM" id="Phobius"/>
    </source>
</evidence>
<keyword evidence="3 6" id="KW-0812">Transmembrane</keyword>
<evidence type="ECO:0000256" key="3">
    <source>
        <dbReference type="ARBA" id="ARBA00022692"/>
    </source>
</evidence>
<protein>
    <submittedName>
        <fullName evidence="7">OadG family protein</fullName>
    </submittedName>
</protein>
<evidence type="ECO:0000313" key="7">
    <source>
        <dbReference type="EMBL" id="MBI3127251.1"/>
    </source>
</evidence>
<dbReference type="GO" id="GO:0015081">
    <property type="term" value="F:sodium ion transmembrane transporter activity"/>
    <property type="evidence" value="ECO:0007669"/>
    <property type="project" value="InterPro"/>
</dbReference>
<dbReference type="Proteomes" id="UP000782312">
    <property type="component" value="Unassembled WGS sequence"/>
</dbReference>
<keyword evidence="2" id="KW-1003">Cell membrane</keyword>
<evidence type="ECO:0000256" key="5">
    <source>
        <dbReference type="ARBA" id="ARBA00023136"/>
    </source>
</evidence>
<dbReference type="GO" id="GO:0005886">
    <property type="term" value="C:plasma membrane"/>
    <property type="evidence" value="ECO:0007669"/>
    <property type="project" value="UniProtKB-SubCell"/>
</dbReference>
<dbReference type="EMBL" id="JACPUR010000017">
    <property type="protein sequence ID" value="MBI3127251.1"/>
    <property type="molecule type" value="Genomic_DNA"/>
</dbReference>
<keyword evidence="4 6" id="KW-1133">Transmembrane helix</keyword>
<comment type="subcellular location">
    <subcellularLocation>
        <location evidence="1">Cell membrane</location>
    </subcellularLocation>
</comment>
<dbReference type="GO" id="GO:0036376">
    <property type="term" value="P:sodium ion export across plasma membrane"/>
    <property type="evidence" value="ECO:0007669"/>
    <property type="project" value="InterPro"/>
</dbReference>
<evidence type="ECO:0000313" key="8">
    <source>
        <dbReference type="Proteomes" id="UP000782312"/>
    </source>
</evidence>
<evidence type="ECO:0000256" key="2">
    <source>
        <dbReference type="ARBA" id="ARBA00022475"/>
    </source>
</evidence>
<dbReference type="InterPro" id="IPR005899">
    <property type="entry name" value="Na_pump_deCOase"/>
</dbReference>
<proteinExistence type="predicted"/>
<dbReference type="Pfam" id="PF04277">
    <property type="entry name" value="OAD_gamma"/>
    <property type="match status" value="1"/>
</dbReference>
<name>A0A932I0P2_UNCTE</name>
<reference evidence="7" key="1">
    <citation type="submission" date="2020-07" db="EMBL/GenBank/DDBJ databases">
        <title>Huge and variable diversity of episymbiotic CPR bacteria and DPANN archaea in groundwater ecosystems.</title>
        <authorList>
            <person name="He C.Y."/>
            <person name="Keren R."/>
            <person name="Whittaker M."/>
            <person name="Farag I.F."/>
            <person name="Doudna J."/>
            <person name="Cate J.H.D."/>
            <person name="Banfield J.F."/>
        </authorList>
    </citation>
    <scope>NUCLEOTIDE SEQUENCE</scope>
    <source>
        <strain evidence="7">NC_groundwater_763_Ag_S-0.2um_68_21</strain>
    </source>
</reference>
<organism evidence="7 8">
    <name type="scientific">Tectimicrobiota bacterium</name>
    <dbReference type="NCBI Taxonomy" id="2528274"/>
    <lineage>
        <taxon>Bacteria</taxon>
        <taxon>Pseudomonadati</taxon>
        <taxon>Nitrospinota/Tectimicrobiota group</taxon>
        <taxon>Candidatus Tectimicrobiota</taxon>
    </lineage>
</organism>